<dbReference type="Pfam" id="PF03446">
    <property type="entry name" value="NAD_binding_2"/>
    <property type="match status" value="1"/>
</dbReference>
<comment type="caution">
    <text evidence="6">The sequence shown here is derived from an EMBL/GenBank/DDBJ whole genome shotgun (WGS) entry which is preliminary data.</text>
</comment>
<evidence type="ECO:0000313" key="7">
    <source>
        <dbReference type="Proteomes" id="UP001501570"/>
    </source>
</evidence>
<accession>A0ABP9RV94</accession>
<proteinExistence type="inferred from homology"/>
<evidence type="ECO:0000256" key="1">
    <source>
        <dbReference type="ARBA" id="ARBA00009080"/>
    </source>
</evidence>
<sequence length="292" mass="29386">MRVGWLGLGAMGGPMAACLSRAGHEVSGYDLDPARMSALAAAGGSAAASARAAVTGAEAVVVMVATPAQVEEVLFGERGAAASLAPDAVVALMATVGPEAVVDWARRLAALGVELIDAPVSGGTGRAATGDLLIMASGAPAPLAALAPLLDALARQAPTVGPAPGDGQRMKLVNQLLCGVHIAAAAEALAFAEAAGLDARACWETVRHGAAASFMLDDRGERMLAETHDDVRSALDVFVKDMDLVLRTARAHGFEAPLAGAAQRRYEAGARAGLGRRDDSVLIEIARGGGVA</sequence>
<evidence type="ECO:0000256" key="3">
    <source>
        <dbReference type="ARBA" id="ARBA00023027"/>
    </source>
</evidence>
<evidence type="ECO:0000259" key="4">
    <source>
        <dbReference type="Pfam" id="PF03446"/>
    </source>
</evidence>
<dbReference type="PIRSF" id="PIRSF000103">
    <property type="entry name" value="HIBADH"/>
    <property type="match status" value="1"/>
</dbReference>
<dbReference type="RefSeq" id="WP_345630797.1">
    <property type="nucleotide sequence ID" value="NZ_BAABJQ010000009.1"/>
</dbReference>
<feature type="domain" description="3-hydroxyisobutyrate dehydrogenase-like NAD-binding" evidence="5">
    <location>
        <begin position="165"/>
        <end position="284"/>
    </location>
</feature>
<reference evidence="7" key="1">
    <citation type="journal article" date="2019" name="Int. J. Syst. Evol. Microbiol.">
        <title>The Global Catalogue of Microorganisms (GCM) 10K type strain sequencing project: providing services to taxonomists for standard genome sequencing and annotation.</title>
        <authorList>
            <consortium name="The Broad Institute Genomics Platform"/>
            <consortium name="The Broad Institute Genome Sequencing Center for Infectious Disease"/>
            <person name="Wu L."/>
            <person name="Ma J."/>
        </authorList>
    </citation>
    <scope>NUCLEOTIDE SEQUENCE [LARGE SCALE GENOMIC DNA]</scope>
    <source>
        <strain evidence="7">JCM 18304</strain>
    </source>
</reference>
<keyword evidence="2" id="KW-0560">Oxidoreductase</keyword>
<evidence type="ECO:0000256" key="2">
    <source>
        <dbReference type="ARBA" id="ARBA00023002"/>
    </source>
</evidence>
<dbReference type="Gene3D" id="3.40.50.720">
    <property type="entry name" value="NAD(P)-binding Rossmann-like Domain"/>
    <property type="match status" value="1"/>
</dbReference>
<dbReference type="InterPro" id="IPR036291">
    <property type="entry name" value="NAD(P)-bd_dom_sf"/>
</dbReference>
<dbReference type="Gene3D" id="1.10.1040.10">
    <property type="entry name" value="N-(1-d-carboxylethyl)-l-norvaline Dehydrogenase, domain 2"/>
    <property type="match status" value="1"/>
</dbReference>
<keyword evidence="3" id="KW-0520">NAD</keyword>
<dbReference type="InterPro" id="IPR029154">
    <property type="entry name" value="HIBADH-like_NADP-bd"/>
</dbReference>
<dbReference type="SUPFAM" id="SSF51735">
    <property type="entry name" value="NAD(P)-binding Rossmann-fold domains"/>
    <property type="match status" value="1"/>
</dbReference>
<dbReference type="InterPro" id="IPR008927">
    <property type="entry name" value="6-PGluconate_DH-like_C_sf"/>
</dbReference>
<dbReference type="PANTHER" id="PTHR43060">
    <property type="entry name" value="3-HYDROXYISOBUTYRATE DEHYDROGENASE-LIKE 1, MITOCHONDRIAL-RELATED"/>
    <property type="match status" value="1"/>
</dbReference>
<dbReference type="InterPro" id="IPR015815">
    <property type="entry name" value="HIBADH-related"/>
</dbReference>
<name>A0ABP9RV94_9ACTN</name>
<dbReference type="InterPro" id="IPR006115">
    <property type="entry name" value="6PGDH_NADP-bd"/>
</dbReference>
<comment type="similarity">
    <text evidence="1">Belongs to the HIBADH-related family.</text>
</comment>
<organism evidence="6 7">
    <name type="scientific">Rugosimonospora acidiphila</name>
    <dbReference type="NCBI Taxonomy" id="556531"/>
    <lineage>
        <taxon>Bacteria</taxon>
        <taxon>Bacillati</taxon>
        <taxon>Actinomycetota</taxon>
        <taxon>Actinomycetes</taxon>
        <taxon>Micromonosporales</taxon>
        <taxon>Micromonosporaceae</taxon>
        <taxon>Rugosimonospora</taxon>
    </lineage>
</organism>
<keyword evidence="7" id="KW-1185">Reference proteome</keyword>
<protein>
    <submittedName>
        <fullName evidence="6">NAD(P)-dependent oxidoreductase</fullName>
    </submittedName>
</protein>
<evidence type="ECO:0000259" key="5">
    <source>
        <dbReference type="Pfam" id="PF14833"/>
    </source>
</evidence>
<gene>
    <name evidence="6" type="ORF">GCM10023322_34910</name>
</gene>
<dbReference type="Pfam" id="PF14833">
    <property type="entry name" value="NAD_binding_11"/>
    <property type="match status" value="1"/>
</dbReference>
<dbReference type="Proteomes" id="UP001501570">
    <property type="component" value="Unassembled WGS sequence"/>
</dbReference>
<dbReference type="InterPro" id="IPR013328">
    <property type="entry name" value="6PGD_dom2"/>
</dbReference>
<dbReference type="SUPFAM" id="SSF48179">
    <property type="entry name" value="6-phosphogluconate dehydrogenase C-terminal domain-like"/>
    <property type="match status" value="1"/>
</dbReference>
<evidence type="ECO:0000313" key="6">
    <source>
        <dbReference type="EMBL" id="GAA5187169.1"/>
    </source>
</evidence>
<dbReference type="PANTHER" id="PTHR43060:SF15">
    <property type="entry name" value="3-HYDROXYISOBUTYRATE DEHYDROGENASE-LIKE 1, MITOCHONDRIAL-RELATED"/>
    <property type="match status" value="1"/>
</dbReference>
<dbReference type="EMBL" id="BAABJQ010000009">
    <property type="protein sequence ID" value="GAA5187169.1"/>
    <property type="molecule type" value="Genomic_DNA"/>
</dbReference>
<feature type="domain" description="6-phosphogluconate dehydrogenase NADP-binding" evidence="4">
    <location>
        <begin position="2"/>
        <end position="157"/>
    </location>
</feature>